<evidence type="ECO:0000259" key="1">
    <source>
        <dbReference type="Pfam" id="PF00535"/>
    </source>
</evidence>
<dbReference type="PANTHER" id="PTHR43630:SF2">
    <property type="entry name" value="GLYCOSYLTRANSFERASE"/>
    <property type="match status" value="1"/>
</dbReference>
<dbReference type="InterPro" id="IPR029044">
    <property type="entry name" value="Nucleotide-diphossugar_trans"/>
</dbReference>
<sequence>MKNKIIWVNTLVKNEERYLWYSVTSVIKHVDKILLWDTGSTDKTLEIIKLLQKENPEKIDFKEAGDVDINQFTMVRQEMLDATKSDWIIILDGDEIWWDKSIAQLVDNIQREGDKLETIVSPYYNIIGDIYHYQEEVAGGYVIDKKSGHINIRALNRKIPGLHLEKPHGQQGFYDNDGVLIQNRNRKFRKFLNYPYFHFTNMTRSSTKLNDSNVPKRGLKYKYELGIPFPQDFKYPEAFYLPRPEIVPSPWERMSNSYRIRAIAETALKKAKRRILPFKKVGY</sequence>
<gene>
    <name evidence="2" type="ORF">A2617_04030</name>
</gene>
<dbReference type="EMBL" id="MFEC01000019">
    <property type="protein sequence ID" value="OGE71076.1"/>
    <property type="molecule type" value="Genomic_DNA"/>
</dbReference>
<protein>
    <recommendedName>
        <fullName evidence="1">Glycosyltransferase 2-like domain-containing protein</fullName>
    </recommendedName>
</protein>
<evidence type="ECO:0000313" key="2">
    <source>
        <dbReference type="EMBL" id="OGE71076.1"/>
    </source>
</evidence>
<dbReference type="PANTHER" id="PTHR43630">
    <property type="entry name" value="POLY-BETA-1,6-N-ACETYL-D-GLUCOSAMINE SYNTHASE"/>
    <property type="match status" value="1"/>
</dbReference>
<accession>A0A1F5N0A9</accession>
<proteinExistence type="predicted"/>
<dbReference type="InterPro" id="IPR001173">
    <property type="entry name" value="Glyco_trans_2-like"/>
</dbReference>
<name>A0A1F5N0A9_9BACT</name>
<evidence type="ECO:0000313" key="3">
    <source>
        <dbReference type="Proteomes" id="UP000177135"/>
    </source>
</evidence>
<comment type="caution">
    <text evidence="2">The sequence shown here is derived from an EMBL/GenBank/DDBJ whole genome shotgun (WGS) entry which is preliminary data.</text>
</comment>
<dbReference type="Proteomes" id="UP000177135">
    <property type="component" value="Unassembled WGS sequence"/>
</dbReference>
<organism evidence="2 3">
    <name type="scientific">Candidatus Daviesbacteria bacterium RIFOXYD1_FULL_41_10</name>
    <dbReference type="NCBI Taxonomy" id="1797801"/>
    <lineage>
        <taxon>Bacteria</taxon>
        <taxon>Candidatus Daviesiibacteriota</taxon>
    </lineage>
</organism>
<reference evidence="2 3" key="1">
    <citation type="journal article" date="2016" name="Nat. Commun.">
        <title>Thousands of microbial genomes shed light on interconnected biogeochemical processes in an aquifer system.</title>
        <authorList>
            <person name="Anantharaman K."/>
            <person name="Brown C.T."/>
            <person name="Hug L.A."/>
            <person name="Sharon I."/>
            <person name="Castelle C.J."/>
            <person name="Probst A.J."/>
            <person name="Thomas B.C."/>
            <person name="Singh A."/>
            <person name="Wilkins M.J."/>
            <person name="Karaoz U."/>
            <person name="Brodie E.L."/>
            <person name="Williams K.H."/>
            <person name="Hubbard S.S."/>
            <person name="Banfield J.F."/>
        </authorList>
    </citation>
    <scope>NUCLEOTIDE SEQUENCE [LARGE SCALE GENOMIC DNA]</scope>
</reference>
<feature type="domain" description="Glycosyltransferase 2-like" evidence="1">
    <location>
        <begin position="12"/>
        <end position="146"/>
    </location>
</feature>
<dbReference type="AlphaFoldDB" id="A0A1F5N0A9"/>
<dbReference type="SUPFAM" id="SSF53448">
    <property type="entry name" value="Nucleotide-diphospho-sugar transferases"/>
    <property type="match status" value="1"/>
</dbReference>
<dbReference type="Pfam" id="PF00535">
    <property type="entry name" value="Glycos_transf_2"/>
    <property type="match status" value="1"/>
</dbReference>
<dbReference type="Gene3D" id="3.90.550.10">
    <property type="entry name" value="Spore Coat Polysaccharide Biosynthesis Protein SpsA, Chain A"/>
    <property type="match status" value="1"/>
</dbReference>